<dbReference type="EMBL" id="JADBEB010000001">
    <property type="protein sequence ID" value="MBE1489026.1"/>
    <property type="molecule type" value="Genomic_DNA"/>
</dbReference>
<dbReference type="Proteomes" id="UP000649753">
    <property type="component" value="Unassembled WGS sequence"/>
</dbReference>
<evidence type="ECO:0008006" key="3">
    <source>
        <dbReference type="Google" id="ProtNLM"/>
    </source>
</evidence>
<dbReference type="InterPro" id="IPR036689">
    <property type="entry name" value="ESAT-6-like_sf"/>
</dbReference>
<dbReference type="SUPFAM" id="SSF140453">
    <property type="entry name" value="EsxAB dimer-like"/>
    <property type="match status" value="1"/>
</dbReference>
<evidence type="ECO:0000313" key="1">
    <source>
        <dbReference type="EMBL" id="MBE1489026.1"/>
    </source>
</evidence>
<gene>
    <name evidence="1" type="ORF">H4W31_004664</name>
</gene>
<accession>A0A927M9B6</accession>
<dbReference type="RefSeq" id="WP_192768573.1">
    <property type="nucleotide sequence ID" value="NZ_JADBEB010000001.1"/>
</dbReference>
<reference evidence="1" key="1">
    <citation type="submission" date="2020-10" db="EMBL/GenBank/DDBJ databases">
        <title>Sequencing the genomes of 1000 actinobacteria strains.</title>
        <authorList>
            <person name="Klenk H.-P."/>
        </authorList>
    </citation>
    <scope>NUCLEOTIDE SEQUENCE</scope>
    <source>
        <strain evidence="1">DSM 46832</strain>
    </source>
</reference>
<keyword evidence="2" id="KW-1185">Reference proteome</keyword>
<sequence>MSLAVQPDSLDGYARQVSRAAEDSAAVKDYLGGFPTPTGLDGGGLIYAIGSSHGEAMTAAIGATTRVSEVLGASETGLMSAARYYRTADSASAARMDGSLTAGRPPARDSRLDQQWAADPCPPSFTDSRDPNGRLIPVADVEYSHPLGFMDNLSISSWALKGFQEVLGFNPLERVLEHFAGDWQSIARGGVALGRAGEAMQDLGYNVQGGAIALRDDWTGRAADMAFTHFTRLAHGAADMHDPLKEMAKRFGEIAHGVWSTCEAVSGIIKSMIDAAIVAGIAAAAGTVTAVSGVGAVVGYGVAAVEVANILHMWAQATKAIQALYGLVQGAVGMIEAQVTRLRDVTIQNMSGYTSYRHPMVPDSVGVH</sequence>
<comment type="caution">
    <text evidence="1">The sequence shown here is derived from an EMBL/GenBank/DDBJ whole genome shotgun (WGS) entry which is preliminary data.</text>
</comment>
<name>A0A927M9B6_9ACTN</name>
<proteinExistence type="predicted"/>
<dbReference type="AlphaFoldDB" id="A0A927M9B6"/>
<organism evidence="1 2">
    <name type="scientific">Plantactinospora soyae</name>
    <dbReference type="NCBI Taxonomy" id="1544732"/>
    <lineage>
        <taxon>Bacteria</taxon>
        <taxon>Bacillati</taxon>
        <taxon>Actinomycetota</taxon>
        <taxon>Actinomycetes</taxon>
        <taxon>Micromonosporales</taxon>
        <taxon>Micromonosporaceae</taxon>
        <taxon>Plantactinospora</taxon>
    </lineage>
</organism>
<evidence type="ECO:0000313" key="2">
    <source>
        <dbReference type="Proteomes" id="UP000649753"/>
    </source>
</evidence>
<protein>
    <recommendedName>
        <fullName evidence="3">WXG100 family type VII secretion target</fullName>
    </recommendedName>
</protein>